<dbReference type="InterPro" id="IPR006336">
    <property type="entry name" value="GCS2"/>
</dbReference>
<keyword evidence="2 5" id="KW-0547">Nucleotide-binding</keyword>
<proteinExistence type="inferred from homology"/>
<dbReference type="InterPro" id="IPR014746">
    <property type="entry name" value="Gln_synth/guanido_kin_cat_dom"/>
</dbReference>
<dbReference type="Gene3D" id="3.30.590.20">
    <property type="match status" value="1"/>
</dbReference>
<evidence type="ECO:0000256" key="4">
    <source>
        <dbReference type="ARBA" id="ARBA00048819"/>
    </source>
</evidence>
<accession>A0A3S5Y7Y8</accession>
<evidence type="ECO:0000256" key="2">
    <source>
        <dbReference type="ARBA" id="ARBA00022741"/>
    </source>
</evidence>
<dbReference type="RefSeq" id="WP_013416256.1">
    <property type="nucleotide sequence ID" value="NC_014659.1"/>
</dbReference>
<keyword evidence="3 5" id="KW-0067">ATP-binding</keyword>
<dbReference type="PANTHER" id="PTHR36510">
    <property type="entry name" value="GLUTAMATE--CYSTEINE LIGASE 2-RELATED"/>
    <property type="match status" value="1"/>
</dbReference>
<dbReference type="GO" id="GO:0004357">
    <property type="term" value="F:glutamate-cysteine ligase activity"/>
    <property type="evidence" value="ECO:0007669"/>
    <property type="project" value="UniProtKB-EC"/>
</dbReference>
<dbReference type="GO" id="GO:0042398">
    <property type="term" value="P:modified amino acid biosynthetic process"/>
    <property type="evidence" value="ECO:0007669"/>
    <property type="project" value="InterPro"/>
</dbReference>
<comment type="function">
    <text evidence="5">ATP-dependent carboxylate-amine ligase which exhibits weak glutamate--cysteine ligase activity.</text>
</comment>
<name>A0A3S5Y7Y8_RHOH1</name>
<dbReference type="EMBL" id="FN563149">
    <property type="protein sequence ID" value="CBH48667.1"/>
    <property type="molecule type" value="Genomic_DNA"/>
</dbReference>
<sequence length="367" mass="39640">MPSRWNPTVGVEEEFLLVDPVTAWPRMDNDAVVAEAHRAGVELQRELGVCQIETTSPVCTGPEELTTQLARLRSAAAQAAARCGCRLLASAVPLVGPREHQVSDDDRYRSMERAFGILARQHGVCGCHIHVAVPDRNCAIAVGNRLRPWLPSLLALTANSPIYSGVDTGCASWRSVMWRRWPSAGAPPLFGDAHEFDRVVAAMVDTGNILDRGMVYWDVRPSARFPTVEVRVSDVPATVEESVLLAVLVRALVVTALRDAEAGSDVADVPGHVLDAAYWRAARDGLDGVGVDPATVTVVPASVLLERMIDSVGDALDHQGLRAVAEDGLRRRVAAGNGARRQLSAFRRRHSIFDVVETVADLTLQGC</sequence>
<comment type="similarity">
    <text evidence="5">Belongs to the glutamate--cysteine ligase type 2 family. YbdK subfamily.</text>
</comment>
<dbReference type="Pfam" id="PF04107">
    <property type="entry name" value="GCS2"/>
    <property type="match status" value="1"/>
</dbReference>
<dbReference type="SUPFAM" id="SSF55931">
    <property type="entry name" value="Glutamine synthetase/guanido kinase"/>
    <property type="match status" value="1"/>
</dbReference>
<dbReference type="AlphaFoldDB" id="A0A3S5Y7Y8"/>
<organism evidence="6">
    <name type="scientific">Rhodococcus hoagii (strain 103S)</name>
    <name type="common">Rhodococcus equi</name>
    <dbReference type="NCBI Taxonomy" id="685727"/>
    <lineage>
        <taxon>Bacteria</taxon>
        <taxon>Bacillati</taxon>
        <taxon>Actinomycetota</taxon>
        <taxon>Actinomycetes</taxon>
        <taxon>Mycobacteriales</taxon>
        <taxon>Nocardiaceae</taxon>
        <taxon>Prescottella</taxon>
    </lineage>
</organism>
<protein>
    <recommendedName>
        <fullName evidence="5">Putative glutamate--cysteine ligase 2</fullName>
        <ecNumber evidence="5">6.3.2.2</ecNumber>
    </recommendedName>
    <alternativeName>
        <fullName evidence="5">Gamma-glutamylcysteine synthetase 2</fullName>
        <shortName evidence="5">GCS 2</shortName>
        <shortName evidence="5">Gamma-GCS 2</shortName>
    </alternativeName>
</protein>
<comment type="catalytic activity">
    <reaction evidence="4 5">
        <text>L-cysteine + L-glutamate + ATP = gamma-L-glutamyl-L-cysteine + ADP + phosphate + H(+)</text>
        <dbReference type="Rhea" id="RHEA:13285"/>
        <dbReference type="ChEBI" id="CHEBI:15378"/>
        <dbReference type="ChEBI" id="CHEBI:29985"/>
        <dbReference type="ChEBI" id="CHEBI:30616"/>
        <dbReference type="ChEBI" id="CHEBI:35235"/>
        <dbReference type="ChEBI" id="CHEBI:43474"/>
        <dbReference type="ChEBI" id="CHEBI:58173"/>
        <dbReference type="ChEBI" id="CHEBI:456216"/>
        <dbReference type="EC" id="6.3.2.2"/>
    </reaction>
</comment>
<dbReference type="InterPro" id="IPR050141">
    <property type="entry name" value="GCL_type2/YbdK_subfam"/>
</dbReference>
<reference evidence="6" key="1">
    <citation type="journal article" date="2010" name="PLoS Genet.">
        <title>The genome of a pathogenic rhodococcus: cooptive virulence underpinned by key gene acquisitions.</title>
        <authorList>
            <person name="Letek M."/>
            <person name="Gonzalez P."/>
            <person name="Macarthur I."/>
            <person name="Rodriguez H."/>
            <person name="Freeman T.C."/>
            <person name="Valero-Rello A."/>
            <person name="Blanco M."/>
            <person name="Buckley T."/>
            <person name="Cherevach I."/>
            <person name="Fahey R."/>
            <person name="Hapeshi A."/>
            <person name="Holdstock J."/>
            <person name="Leadon D."/>
            <person name="Navas J."/>
            <person name="Ocampo A."/>
            <person name="Quail M.A."/>
            <person name="Sanders M."/>
            <person name="Scortti M.M."/>
            <person name="Prescott J.F."/>
            <person name="Fogarty U."/>
            <person name="Meijer W.G."/>
            <person name="Parkhill J."/>
            <person name="Bentley S.D."/>
            <person name="Vazquez-Boland J.A."/>
        </authorList>
    </citation>
    <scope>NUCLEOTIDE SEQUENCE [LARGE SCALE GENOMIC DNA]</scope>
    <source>
        <strain evidence="6 7">103S</strain>
    </source>
</reference>
<gene>
    <name evidence="6" type="ordered locus">REQ_26410</name>
</gene>
<dbReference type="EC" id="6.3.2.2" evidence="5"/>
<evidence type="ECO:0000256" key="5">
    <source>
        <dbReference type="HAMAP-Rule" id="MF_01609"/>
    </source>
</evidence>
<dbReference type="InterPro" id="IPR011793">
    <property type="entry name" value="YbdK"/>
</dbReference>
<dbReference type="HAMAP" id="MF_01609">
    <property type="entry name" value="Glu_cys_ligase_2"/>
    <property type="match status" value="1"/>
</dbReference>
<dbReference type="Proteomes" id="UP001154400">
    <property type="component" value="Chromosome"/>
</dbReference>
<evidence type="ECO:0000256" key="3">
    <source>
        <dbReference type="ARBA" id="ARBA00022840"/>
    </source>
</evidence>
<dbReference type="NCBIfam" id="NF010041">
    <property type="entry name" value="PRK13517.1-1"/>
    <property type="match status" value="1"/>
</dbReference>
<evidence type="ECO:0000313" key="7">
    <source>
        <dbReference type="Proteomes" id="UP000006892"/>
    </source>
</evidence>
<evidence type="ECO:0000313" key="6">
    <source>
        <dbReference type="EMBL" id="CBH48667.1"/>
    </source>
</evidence>
<dbReference type="PANTHER" id="PTHR36510:SF1">
    <property type="entry name" value="GLUTAMATE--CYSTEINE LIGASE 2-RELATED"/>
    <property type="match status" value="1"/>
</dbReference>
<evidence type="ECO:0000256" key="1">
    <source>
        <dbReference type="ARBA" id="ARBA00022598"/>
    </source>
</evidence>
<keyword evidence="1 5" id="KW-0436">Ligase</keyword>
<dbReference type="NCBIfam" id="TIGR02050">
    <property type="entry name" value="gshA_cyan_rel"/>
    <property type="match status" value="1"/>
</dbReference>
<dbReference type="KEGG" id="req:REQ_26410"/>
<dbReference type="GO" id="GO:0005524">
    <property type="term" value="F:ATP binding"/>
    <property type="evidence" value="ECO:0007669"/>
    <property type="project" value="UniProtKB-KW"/>
</dbReference>